<dbReference type="EMBL" id="CP045032">
    <property type="protein sequence ID" value="QFQ03342.1"/>
    <property type="molecule type" value="Genomic_DNA"/>
</dbReference>
<dbReference type="PANTHER" id="PTHR36974">
    <property type="entry name" value="MEMBRANE PROTEIN-RELATED"/>
    <property type="match status" value="1"/>
</dbReference>
<accession>A0A5J6ZAP1</accession>
<sequence>MACCATRNYFTHTLAELQNRLLACTFLTPSLSTRSFIGLECAIELAITQHTFCGSQWVLYLTSTQRANALTSTPTRSQNIARISLGAFMSFAGVSHLTFARDEFQAQVPSWLPVNKDLVVLGSGVAEVALGASLLTLPKQRRLTGTALAAFYTAIFPGNIAQYAERNNAFGLDTDNKRLGRLFGQPALIAAALWSAGFPKR</sequence>
<dbReference type="AlphaFoldDB" id="A0A5J6ZAP1"/>
<dbReference type="Proteomes" id="UP000326711">
    <property type="component" value="Chromosome"/>
</dbReference>
<gene>
    <name evidence="1" type="ORF">CUROG_10040</name>
</gene>
<organism evidence="1 2">
    <name type="scientific">Corynebacterium urogenitale</name>
    <dbReference type="NCBI Taxonomy" id="2487892"/>
    <lineage>
        <taxon>Bacteria</taxon>
        <taxon>Bacillati</taxon>
        <taxon>Actinomycetota</taxon>
        <taxon>Actinomycetes</taxon>
        <taxon>Mycobacteriales</taxon>
        <taxon>Corynebacteriaceae</taxon>
        <taxon>Corynebacterium</taxon>
    </lineage>
</organism>
<dbReference type="KEGG" id="cuo:CUROG_10040"/>
<proteinExistence type="predicted"/>
<keyword evidence="2" id="KW-1185">Reference proteome</keyword>
<protein>
    <recommendedName>
        <fullName evidence="3">DoxX family membrane protein</fullName>
    </recommendedName>
</protein>
<reference evidence="2" key="1">
    <citation type="submission" date="2019-10" db="EMBL/GenBank/DDBJ databases">
        <title>Complete genome sequence of Corynebacterium urogenitalis DSM 108747, isolated from the genital tract of a cow.</title>
        <authorList>
            <person name="Ruckert C."/>
            <person name="Ballas P."/>
            <person name="Wagener K."/>
            <person name="Drillich M."/>
            <person name="Kaempfer P."/>
            <person name="Busse H.-J."/>
            <person name="Ehling-Schulz M."/>
        </authorList>
    </citation>
    <scope>NUCLEOTIDE SEQUENCE [LARGE SCALE GENOMIC DNA]</scope>
    <source>
        <strain evidence="2">LMM 1652</strain>
    </source>
</reference>
<evidence type="ECO:0000313" key="1">
    <source>
        <dbReference type="EMBL" id="QFQ03342.1"/>
    </source>
</evidence>
<name>A0A5J6ZAP1_9CORY</name>
<dbReference type="PANTHER" id="PTHR36974:SF1">
    <property type="entry name" value="DOXX FAMILY MEMBRANE PROTEIN"/>
    <property type="match status" value="1"/>
</dbReference>
<evidence type="ECO:0000313" key="2">
    <source>
        <dbReference type="Proteomes" id="UP000326711"/>
    </source>
</evidence>
<evidence type="ECO:0008006" key="3">
    <source>
        <dbReference type="Google" id="ProtNLM"/>
    </source>
</evidence>